<evidence type="ECO:0000313" key="3">
    <source>
        <dbReference type="Proteomes" id="UP001564408"/>
    </source>
</evidence>
<feature type="region of interest" description="Disordered" evidence="1">
    <location>
        <begin position="562"/>
        <end position="591"/>
    </location>
</feature>
<proteinExistence type="predicted"/>
<feature type="compositionally biased region" description="Basic and acidic residues" evidence="1">
    <location>
        <begin position="576"/>
        <end position="590"/>
    </location>
</feature>
<accession>A0ABV4BAH1</accession>
<evidence type="ECO:0000313" key="2">
    <source>
        <dbReference type="EMBL" id="MEY6431435.1"/>
    </source>
</evidence>
<protein>
    <submittedName>
        <fullName evidence="2">DUF1631 family protein</fullName>
    </submittedName>
</protein>
<feature type="region of interest" description="Disordered" evidence="1">
    <location>
        <begin position="191"/>
        <end position="231"/>
    </location>
</feature>
<name>A0ABV4BAH1_9GAMM</name>
<dbReference type="InterPro" id="IPR012434">
    <property type="entry name" value="DUF1631"/>
</dbReference>
<organism evidence="2 3">
    <name type="scientific">Thioalkalicoccus limnaeus</name>
    <dbReference type="NCBI Taxonomy" id="120681"/>
    <lineage>
        <taxon>Bacteria</taxon>
        <taxon>Pseudomonadati</taxon>
        <taxon>Pseudomonadota</taxon>
        <taxon>Gammaproteobacteria</taxon>
        <taxon>Chromatiales</taxon>
        <taxon>Chromatiaceae</taxon>
        <taxon>Thioalkalicoccus</taxon>
    </lineage>
</organism>
<feature type="compositionally biased region" description="Basic and acidic residues" evidence="1">
    <location>
        <begin position="214"/>
        <end position="223"/>
    </location>
</feature>
<dbReference type="RefSeq" id="WP_369665819.1">
    <property type="nucleotide sequence ID" value="NZ_JBDKXB010000003.1"/>
</dbReference>
<comment type="caution">
    <text evidence="2">The sequence shown here is derived from an EMBL/GenBank/DDBJ whole genome shotgun (WGS) entry which is preliminary data.</text>
</comment>
<reference evidence="2 3" key="1">
    <citation type="submission" date="2024-05" db="EMBL/GenBank/DDBJ databases">
        <title>Genome Sequence and Characterization of the New Strain Purple Sulfur Bacterium of Genus Thioalkalicoccus.</title>
        <authorList>
            <person name="Bryantseva I.A."/>
            <person name="Kyndt J.A."/>
            <person name="Imhoff J.F."/>
        </authorList>
    </citation>
    <scope>NUCLEOTIDE SEQUENCE [LARGE SCALE GENOMIC DNA]</scope>
    <source>
        <strain evidence="2 3">Um2</strain>
    </source>
</reference>
<keyword evidence="3" id="KW-1185">Reference proteome</keyword>
<evidence type="ECO:0000256" key="1">
    <source>
        <dbReference type="SAM" id="MobiDB-lite"/>
    </source>
</evidence>
<dbReference type="EMBL" id="JBDKXB010000003">
    <property type="protein sequence ID" value="MEY6431435.1"/>
    <property type="molecule type" value="Genomic_DNA"/>
</dbReference>
<dbReference type="Pfam" id="PF07793">
    <property type="entry name" value="DUF1631"/>
    <property type="match status" value="1"/>
</dbReference>
<gene>
    <name evidence="2" type="ORF">ABC977_03325</name>
</gene>
<sequence>MERSTDGFYRDLMGLFDGFLDRLGDTLSELADRAATNHQASSYLQAMRLVRRYRDTCRDAFRDSLNRHAERLARGRSWPAAELGPEPDDMSLIGIAELEETLAIQKLVAEAEDRYRDLLQALSAGLAEPLNRKTLPLTVNPIGPAVIGAALRRSLAELTGIDPLVKLDLYKLFGTQVMERLAQPYRDCLARTPGGEHRGLGRALSGRPGPTRSRPGETSRPKPDAPAPSGVVPFATLRHLLEERRPRVPAGRLEVAVETGELLAALTRLQRNPVADLEMTDQLRLWVDQALGLDSSRATDRGLGPVDETTLQLVFLLFEHLLSDPMLPDPIKVLIARLQIPTLKVALLDKSFFDDPRHPARCLLNHLAQAAVGWTDDGDRSARSLFGRIESIVERIIGDFGQDLSLFAELDAELATDLAREAELARTWETKARQKAEVKAHNSAAEQAVTIAIRQELQGYRNVPQALAALLEEGWLPVLRAIYLRDGPTSEAWNEALAMSSRLLWSVCPKYTAEERRELLRAIPPMLRQLRLALAAQVPDQHKIARWFKELQALHMTALRGDGDTVPARDASAAEPGHERAPSTPDRPEAEAALPEPLPRLIPGTWIQLDRDEDGKVRMKLIWLTADRQRLLFVDRHGRRAIELAVDELAELIRSGLAVIVGHQDDIIVDRAVAAVREAIET</sequence>
<dbReference type="Proteomes" id="UP001564408">
    <property type="component" value="Unassembled WGS sequence"/>
</dbReference>